<accession>A0A4C1VFS1</accession>
<gene>
    <name evidence="2" type="ORF">EVAR_79412_1</name>
</gene>
<proteinExistence type="predicted"/>
<dbReference type="Proteomes" id="UP000299102">
    <property type="component" value="Unassembled WGS sequence"/>
</dbReference>
<dbReference type="Pfam" id="PF14214">
    <property type="entry name" value="Helitron_like_N"/>
    <property type="match status" value="1"/>
</dbReference>
<evidence type="ECO:0000313" key="2">
    <source>
        <dbReference type="EMBL" id="GBP37479.1"/>
    </source>
</evidence>
<evidence type="ECO:0000313" key="3">
    <source>
        <dbReference type="Proteomes" id="UP000299102"/>
    </source>
</evidence>
<comment type="caution">
    <text evidence="2">The sequence shown here is derived from an EMBL/GenBank/DDBJ whole genome shotgun (WGS) entry which is preliminary data.</text>
</comment>
<dbReference type="PANTHER" id="PTHR45786">
    <property type="entry name" value="DNA BINDING PROTEIN-LIKE"/>
    <property type="match status" value="1"/>
</dbReference>
<dbReference type="InterPro" id="IPR025476">
    <property type="entry name" value="Helitron_helicase-like"/>
</dbReference>
<reference evidence="2 3" key="1">
    <citation type="journal article" date="2019" name="Commun. Biol.">
        <title>The bagworm genome reveals a unique fibroin gene that provides high tensile strength.</title>
        <authorList>
            <person name="Kono N."/>
            <person name="Nakamura H."/>
            <person name="Ohtoshi R."/>
            <person name="Tomita M."/>
            <person name="Numata K."/>
            <person name="Arakawa K."/>
        </authorList>
    </citation>
    <scope>NUCLEOTIDE SEQUENCE [LARGE SCALE GENOMIC DNA]</scope>
</reference>
<evidence type="ECO:0000259" key="1">
    <source>
        <dbReference type="Pfam" id="PF14214"/>
    </source>
</evidence>
<organism evidence="2 3">
    <name type="scientific">Eumeta variegata</name>
    <name type="common">Bagworm moth</name>
    <name type="synonym">Eumeta japonica</name>
    <dbReference type="NCBI Taxonomy" id="151549"/>
    <lineage>
        <taxon>Eukaryota</taxon>
        <taxon>Metazoa</taxon>
        <taxon>Ecdysozoa</taxon>
        <taxon>Arthropoda</taxon>
        <taxon>Hexapoda</taxon>
        <taxon>Insecta</taxon>
        <taxon>Pterygota</taxon>
        <taxon>Neoptera</taxon>
        <taxon>Endopterygota</taxon>
        <taxon>Lepidoptera</taxon>
        <taxon>Glossata</taxon>
        <taxon>Ditrysia</taxon>
        <taxon>Tineoidea</taxon>
        <taxon>Psychidae</taxon>
        <taxon>Oiketicinae</taxon>
        <taxon>Eumeta</taxon>
    </lineage>
</organism>
<protein>
    <recommendedName>
        <fullName evidence="1">Helitron helicase-like domain-containing protein</fullName>
    </recommendedName>
</protein>
<dbReference type="PANTHER" id="PTHR45786:SF74">
    <property type="entry name" value="ATP-DEPENDENT DNA HELICASE"/>
    <property type="match status" value="1"/>
</dbReference>
<feature type="domain" description="Helitron helicase-like" evidence="1">
    <location>
        <begin position="36"/>
        <end position="126"/>
    </location>
</feature>
<sequence>MQRPIAPDRDYPVVVVLHHADKIGEELIRKLSARNFYVYRLMIRANEDNKILSYRQIFHQYVVDMYAKIESERLRYVKFDQAKLHSEAYIHLRDSIIGNVDATNDIDNIGTVNILPSSYTGSPRHM</sequence>
<dbReference type="OrthoDB" id="1728974at2759"/>
<keyword evidence="3" id="KW-1185">Reference proteome</keyword>
<name>A0A4C1VFS1_EUMVA</name>
<dbReference type="EMBL" id="BGZK01000334">
    <property type="protein sequence ID" value="GBP37479.1"/>
    <property type="molecule type" value="Genomic_DNA"/>
</dbReference>
<dbReference type="AlphaFoldDB" id="A0A4C1VFS1"/>
<dbReference type="STRING" id="151549.A0A4C1VFS1"/>